<dbReference type="EMBL" id="GHJT01007876">
    <property type="protein sequence ID" value="MOY41847.1"/>
    <property type="molecule type" value="Transcribed_RNA"/>
</dbReference>
<evidence type="ECO:0000313" key="2">
    <source>
        <dbReference type="EMBL" id="MOY41847.1"/>
    </source>
</evidence>
<sequence>MLRAVCWHSLYLFPLLFLFFSQSQLVLLLPRSTRVLNAHVFLPHLRVCVLQEVFRPVSTKPHSHVVCVGFSL</sequence>
<evidence type="ECO:0000256" key="1">
    <source>
        <dbReference type="SAM" id="SignalP"/>
    </source>
</evidence>
<reference evidence="2" key="1">
    <citation type="submission" date="2019-04" db="EMBL/GenBank/DDBJ databases">
        <title>An insight into the mialome of Ixodes scapularis.</title>
        <authorList>
            <person name="Ribeiro J.M."/>
            <person name="Mather T.N."/>
            <person name="Karim S."/>
        </authorList>
    </citation>
    <scope>NUCLEOTIDE SEQUENCE</scope>
</reference>
<accession>A0A4D5S191</accession>
<protein>
    <submittedName>
        <fullName evidence="2">Putative secreted protein</fullName>
    </submittedName>
</protein>
<dbReference type="AlphaFoldDB" id="A0A4D5S191"/>
<name>A0A4D5S191_IXOSC</name>
<keyword evidence="1" id="KW-0732">Signal</keyword>
<feature type="chain" id="PRO_5020035397" evidence="1">
    <location>
        <begin position="24"/>
        <end position="72"/>
    </location>
</feature>
<organism evidence="2">
    <name type="scientific">Ixodes scapularis</name>
    <name type="common">Black-legged tick</name>
    <name type="synonym">Deer tick</name>
    <dbReference type="NCBI Taxonomy" id="6945"/>
    <lineage>
        <taxon>Eukaryota</taxon>
        <taxon>Metazoa</taxon>
        <taxon>Ecdysozoa</taxon>
        <taxon>Arthropoda</taxon>
        <taxon>Chelicerata</taxon>
        <taxon>Arachnida</taxon>
        <taxon>Acari</taxon>
        <taxon>Parasitiformes</taxon>
        <taxon>Ixodida</taxon>
        <taxon>Ixodoidea</taxon>
        <taxon>Ixodidae</taxon>
        <taxon>Ixodinae</taxon>
        <taxon>Ixodes</taxon>
    </lineage>
</organism>
<proteinExistence type="predicted"/>
<feature type="signal peptide" evidence="1">
    <location>
        <begin position="1"/>
        <end position="23"/>
    </location>
</feature>